<accession>A0ABN7XHA8</accession>
<comment type="caution">
    <text evidence="1">The sequence shown here is derived from an EMBL/GenBank/DDBJ whole genome shotgun (WGS) entry which is preliminary data.</text>
</comment>
<gene>
    <name evidence="1" type="ORF">GMARGA_LOCUS43499</name>
</gene>
<protein>
    <submittedName>
        <fullName evidence="1">46289_t:CDS:1</fullName>
    </submittedName>
</protein>
<organism evidence="1 2">
    <name type="scientific">Gigaspora margarita</name>
    <dbReference type="NCBI Taxonomy" id="4874"/>
    <lineage>
        <taxon>Eukaryota</taxon>
        <taxon>Fungi</taxon>
        <taxon>Fungi incertae sedis</taxon>
        <taxon>Mucoromycota</taxon>
        <taxon>Glomeromycotina</taxon>
        <taxon>Glomeromycetes</taxon>
        <taxon>Diversisporales</taxon>
        <taxon>Gigasporaceae</taxon>
        <taxon>Gigaspora</taxon>
    </lineage>
</organism>
<name>A0ABN7XHA8_GIGMA</name>
<sequence>YFNSWYYLCKHLIHKQKNKQFIPTFSETIRQHDYPLFIFGKEKLPTIDSLNNPWIQYGLQSIVDNSIEKENMSLNDLQNTLMKRKLDNNNFITQFDTLVMPFLNKIDMCEEVLSSSYQQKTWTSNNKRLAYIDN</sequence>
<evidence type="ECO:0000313" key="2">
    <source>
        <dbReference type="Proteomes" id="UP000789901"/>
    </source>
</evidence>
<dbReference type="Proteomes" id="UP000789901">
    <property type="component" value="Unassembled WGS sequence"/>
</dbReference>
<dbReference type="EMBL" id="CAJVQB010141126">
    <property type="protein sequence ID" value="CAG8854678.1"/>
    <property type="molecule type" value="Genomic_DNA"/>
</dbReference>
<proteinExistence type="predicted"/>
<feature type="non-terminal residue" evidence="1">
    <location>
        <position position="134"/>
    </location>
</feature>
<feature type="non-terminal residue" evidence="1">
    <location>
        <position position="1"/>
    </location>
</feature>
<reference evidence="1 2" key="1">
    <citation type="submission" date="2021-06" db="EMBL/GenBank/DDBJ databases">
        <authorList>
            <person name="Kallberg Y."/>
            <person name="Tangrot J."/>
            <person name="Rosling A."/>
        </authorList>
    </citation>
    <scope>NUCLEOTIDE SEQUENCE [LARGE SCALE GENOMIC DNA]</scope>
    <source>
        <strain evidence="1 2">120-4 pot B 10/14</strain>
    </source>
</reference>
<evidence type="ECO:0000313" key="1">
    <source>
        <dbReference type="EMBL" id="CAG8854678.1"/>
    </source>
</evidence>
<keyword evidence="2" id="KW-1185">Reference proteome</keyword>